<dbReference type="NCBIfam" id="NF047431">
    <property type="entry name" value="hiber_recruit"/>
    <property type="match status" value="1"/>
</dbReference>
<accession>A0A7D6E1T7</accession>
<evidence type="ECO:0000259" key="2">
    <source>
        <dbReference type="SMART" id="SM00833"/>
    </source>
</evidence>
<dbReference type="PANTHER" id="PTHR43603">
    <property type="entry name" value="COBW DOMAIN-CONTAINING PROTEIN DDB_G0274527"/>
    <property type="match status" value="1"/>
</dbReference>
<evidence type="ECO:0000313" key="4">
    <source>
        <dbReference type="Proteomes" id="UP000510682"/>
    </source>
</evidence>
<dbReference type="InterPro" id="IPR027417">
    <property type="entry name" value="P-loop_NTPase"/>
</dbReference>
<feature type="region of interest" description="Disordered" evidence="1">
    <location>
        <begin position="371"/>
        <end position="399"/>
    </location>
</feature>
<dbReference type="AlphaFoldDB" id="A0A7D6E1T7"/>
<proteinExistence type="predicted"/>
<dbReference type="SUPFAM" id="SSF90002">
    <property type="entry name" value="Hypothetical protein YjiA, C-terminal domain"/>
    <property type="match status" value="1"/>
</dbReference>
<name>A0A7D6E1T7_9MYCO</name>
<dbReference type="Pfam" id="PF07683">
    <property type="entry name" value="CobW_C"/>
    <property type="match status" value="1"/>
</dbReference>
<keyword evidence="4" id="KW-1185">Reference proteome</keyword>
<dbReference type="KEGG" id="mgor:H0P51_01515"/>
<sequence length="399" mass="43620">MKRTQVVLVAGQGPTDDVTGTLLRQTGTAVVEHRFDGQVVRRTVIMLSGGELTAVEEALELAHGCLACTIRNDLLVLLRKLHRRSNVERIVVHLAPWLEPEPVCWAINHVRVRVGPGYPDGPAAHDVQISGVVTCIDTERWLSQSLGDDLLPDGRTVAQAAVGQAEFADLLVLTRPEPTTLAVLRRLAPRARITVGTERVELALANLDEQSRCGRSDSPHVPLLAGLPPLAPDGRVTIVEFNARRPFRPERLHDAVDRLLDGVVRTRGRLWLANRPDHVMWLESAGGGLRVASAGKWLAAMTLSEVAGVDPERRLFADLMWEFHHGDRHTAITVLVCGADPADITSVLQAALLTDAEMADQSRWDGYDDPFGDWHQDPCHETPDAAGEFSAHRSGGEQA</sequence>
<feature type="compositionally biased region" description="Basic and acidic residues" evidence="1">
    <location>
        <begin position="390"/>
        <end position="399"/>
    </location>
</feature>
<evidence type="ECO:0000313" key="3">
    <source>
        <dbReference type="EMBL" id="QLL07721.1"/>
    </source>
</evidence>
<dbReference type="InterPro" id="IPR011629">
    <property type="entry name" value="CobW-like_C"/>
</dbReference>
<feature type="domain" description="CobW C-terminal" evidence="2">
    <location>
        <begin position="236"/>
        <end position="352"/>
    </location>
</feature>
<reference evidence="3" key="2">
    <citation type="submission" date="2020-07" db="EMBL/GenBank/DDBJ databases">
        <authorList>
            <person name="Yu X."/>
        </authorList>
    </citation>
    <scope>NUCLEOTIDE SEQUENCE [LARGE SCALE GENOMIC DNA]</scope>
    <source>
        <strain evidence="3">24T</strain>
    </source>
</reference>
<reference evidence="3" key="1">
    <citation type="submission" date="2020-07" db="EMBL/GenBank/DDBJ databases">
        <title>Description of Mycobacterium gordonae subsp. intergordonae subsp.nov. and Mycobacterium gordonae subsp. gordonae subsp. nov.</title>
        <authorList>
            <person name="Huang H."/>
        </authorList>
    </citation>
    <scope>NUCLEOTIDE SEQUENCE [LARGE SCALE GENOMIC DNA]</scope>
    <source>
        <strain evidence="3">24T</strain>
    </source>
</reference>
<dbReference type="EMBL" id="CP059165">
    <property type="protein sequence ID" value="QLL07721.1"/>
    <property type="molecule type" value="Genomic_DNA"/>
</dbReference>
<dbReference type="InterPro" id="IPR003495">
    <property type="entry name" value="CobW/HypB/UreG_nucleotide-bd"/>
</dbReference>
<dbReference type="PANTHER" id="PTHR43603:SF1">
    <property type="entry name" value="ZINC-REGULATED GTPASE METALLOPROTEIN ACTIVATOR 1"/>
    <property type="match status" value="1"/>
</dbReference>
<evidence type="ECO:0000256" key="1">
    <source>
        <dbReference type="SAM" id="MobiDB-lite"/>
    </source>
</evidence>
<dbReference type="Proteomes" id="UP000510682">
    <property type="component" value="Chromosome"/>
</dbReference>
<organism evidence="3 4">
    <name type="scientific">Mycobacterium vicinigordonae</name>
    <dbReference type="NCBI Taxonomy" id="1719132"/>
    <lineage>
        <taxon>Bacteria</taxon>
        <taxon>Bacillati</taxon>
        <taxon>Actinomycetota</taxon>
        <taxon>Actinomycetes</taxon>
        <taxon>Mycobacteriales</taxon>
        <taxon>Mycobacteriaceae</taxon>
        <taxon>Mycobacterium</taxon>
    </lineage>
</organism>
<feature type="compositionally biased region" description="Basic and acidic residues" evidence="1">
    <location>
        <begin position="371"/>
        <end position="383"/>
    </location>
</feature>
<dbReference type="SMART" id="SM00833">
    <property type="entry name" value="CobW_C"/>
    <property type="match status" value="1"/>
</dbReference>
<dbReference type="Gene3D" id="3.40.50.300">
    <property type="entry name" value="P-loop containing nucleotide triphosphate hydrolases"/>
    <property type="match status" value="1"/>
</dbReference>
<protein>
    <submittedName>
        <fullName evidence="3">GTP-binding protein</fullName>
    </submittedName>
</protein>
<dbReference type="InterPro" id="IPR051927">
    <property type="entry name" value="Zn_Chap_cDPG_Synth"/>
</dbReference>
<dbReference type="Pfam" id="PF02492">
    <property type="entry name" value="cobW"/>
    <property type="match status" value="1"/>
</dbReference>
<gene>
    <name evidence="3" type="ORF">H0P51_01515</name>
</gene>
<dbReference type="RefSeq" id="WP_180916322.1">
    <property type="nucleotide sequence ID" value="NZ_CP059165.1"/>
</dbReference>